<reference evidence="2 3" key="1">
    <citation type="submission" date="2024-07" db="EMBL/GenBank/DDBJ databases">
        <title>Section-level genome sequencing and comparative genomics of Aspergillus sections Usti and Cavernicolus.</title>
        <authorList>
            <consortium name="Lawrence Berkeley National Laboratory"/>
            <person name="Nybo J.L."/>
            <person name="Vesth T.C."/>
            <person name="Theobald S."/>
            <person name="Frisvad J.C."/>
            <person name="Larsen T.O."/>
            <person name="Kjaerboelling I."/>
            <person name="Rothschild-Mancinelli K."/>
            <person name="Lyhne E.K."/>
            <person name="Kogle M.E."/>
            <person name="Barry K."/>
            <person name="Clum A."/>
            <person name="Na H."/>
            <person name="Ledsgaard L."/>
            <person name="Lin J."/>
            <person name="Lipzen A."/>
            <person name="Kuo A."/>
            <person name="Riley R."/>
            <person name="Mondo S."/>
            <person name="LaButti K."/>
            <person name="Haridas S."/>
            <person name="Pangalinan J."/>
            <person name="Salamov A.A."/>
            <person name="Simmons B.A."/>
            <person name="Magnuson J.K."/>
            <person name="Chen J."/>
            <person name="Drula E."/>
            <person name="Henrissat B."/>
            <person name="Wiebenga A."/>
            <person name="Lubbers R.J."/>
            <person name="Gomes A.C."/>
            <person name="Makela M.R."/>
            <person name="Stajich J."/>
            <person name="Grigoriev I.V."/>
            <person name="Mortensen U.H."/>
            <person name="De vries R.P."/>
            <person name="Baker S.E."/>
            <person name="Andersen M.R."/>
        </authorList>
    </citation>
    <scope>NUCLEOTIDE SEQUENCE [LARGE SCALE GENOMIC DNA]</scope>
    <source>
        <strain evidence="2 3">CBS 600.67</strain>
    </source>
</reference>
<evidence type="ECO:0000256" key="1">
    <source>
        <dbReference type="SAM" id="MobiDB-lite"/>
    </source>
</evidence>
<evidence type="ECO:0000313" key="2">
    <source>
        <dbReference type="EMBL" id="KAL2820900.1"/>
    </source>
</evidence>
<protein>
    <recommendedName>
        <fullName evidence="4">Fungal N-terminal domain-containing protein</fullName>
    </recommendedName>
</protein>
<feature type="region of interest" description="Disordered" evidence="1">
    <location>
        <begin position="1039"/>
        <end position="1059"/>
    </location>
</feature>
<keyword evidence="3" id="KW-1185">Reference proteome</keyword>
<feature type="compositionally biased region" description="Polar residues" evidence="1">
    <location>
        <begin position="189"/>
        <end position="202"/>
    </location>
</feature>
<evidence type="ECO:0000313" key="3">
    <source>
        <dbReference type="Proteomes" id="UP001610335"/>
    </source>
</evidence>
<feature type="compositionally biased region" description="Polar residues" evidence="1">
    <location>
        <begin position="240"/>
        <end position="280"/>
    </location>
</feature>
<evidence type="ECO:0008006" key="4">
    <source>
        <dbReference type="Google" id="ProtNLM"/>
    </source>
</evidence>
<feature type="compositionally biased region" description="Low complexity" evidence="1">
    <location>
        <begin position="222"/>
        <end position="239"/>
    </location>
</feature>
<sequence length="1059" mass="119547">MSSNPEIIDILSLTRLTWDLYHSCHLVAGGAPDGFRQLVNELASLQGILRALCDHANSNSSFFEELAEDRKPALQRCLNGCFNTLQQLQGLVTRYRELGVGDGYQVWHKVKWATPRGQIEELKSRIMIHTANLHLYMSSIGNSSLNRLENLMHEALEKDTLPEPHDIIEPSTKMPSPLTMKPTIYENPVGSNGTSDSETSGSAKLDPAGHRAIMSGTYPRHSSSSSGSRASAYSDGSASTLFTNSPFPTSPKRGSTLNSPTSLRTNLVDRTQSPRSSGSIQEEYFPGPRNQPQFEYDGSGTSEESGNTHVKHAVASAMRQLHEIQKREQHLRPLRYEPRNRFHQLDPTVAEKFESSSNEEERVRRSSTRDWLRVAVWWLLKARTTLANCDKPNLVSARGSMSPSTISSTSSHQAYVDLLKASYILYEVVLRRQPPQSLMMDENRKLISDLSEGINEDFSQFSSVDIPDSAAITMQNLDIWEPLQPDEASTVSNESLLDLENVRYTTVELEDAGAEEERVLLRSFVNAGIGGKKLRMRTKGAPYMLLLSTLDGECEPKVTVCNQSGTLCLQRNFTHEDLAQLIRVSNASLSGTPGAKISEPVTLKFDSMPISVSFQYATDLGQFINIPKSYFDAVWQREPVDSEQFSEGVIFKSSVGLVEQLRAPIMKSLNPPMITRSCEVRILERTFGEVWRSIRRMVISSSLAEKAPKSLEFFMPMSRVQVSRSEDSRLVQLKWSDTGQEKSDKTDGSYNPLFSYVYDDNSPNIGLNVEFRTEQQAERFEKVILSFTHKPTFSWLQPSSSGQVYDMADVALDQKQYKAVFLLENRLSYKYSSIFYLYRDTDYIYDSSGFHVKFPKIFYVDYISSHVEQLYRAADTVFFSHCEKKIRPMEIHFNDEPILHAFMSSLASTYELCFSRRAESMTTKKQSFLGSSKSSKGETEVQLWRKGNSIQLASRWTTNHVTDKWLTMPIPSGSSRNISRDTNRIEFPTTTYSRGTVLNLAVIVSGSARDPRMMRRSGPITISFPKPKDRDDFIAALDGDRHPSWKYGHGYDPRQSLSN</sequence>
<comment type="caution">
    <text evidence="2">The sequence shown here is derived from an EMBL/GenBank/DDBJ whole genome shotgun (WGS) entry which is preliminary data.</text>
</comment>
<dbReference type="Proteomes" id="UP001610335">
    <property type="component" value="Unassembled WGS sequence"/>
</dbReference>
<gene>
    <name evidence="2" type="ORF">BDW59DRAFT_164451</name>
</gene>
<proteinExistence type="predicted"/>
<organism evidence="2 3">
    <name type="scientific">Aspergillus cavernicola</name>
    <dbReference type="NCBI Taxonomy" id="176166"/>
    <lineage>
        <taxon>Eukaryota</taxon>
        <taxon>Fungi</taxon>
        <taxon>Dikarya</taxon>
        <taxon>Ascomycota</taxon>
        <taxon>Pezizomycotina</taxon>
        <taxon>Eurotiomycetes</taxon>
        <taxon>Eurotiomycetidae</taxon>
        <taxon>Eurotiales</taxon>
        <taxon>Aspergillaceae</taxon>
        <taxon>Aspergillus</taxon>
        <taxon>Aspergillus subgen. Nidulantes</taxon>
    </lineage>
</organism>
<feature type="region of interest" description="Disordered" evidence="1">
    <location>
        <begin position="168"/>
        <end position="291"/>
    </location>
</feature>
<dbReference type="EMBL" id="JBFXLS010000067">
    <property type="protein sequence ID" value="KAL2820900.1"/>
    <property type="molecule type" value="Genomic_DNA"/>
</dbReference>
<accession>A0ABR4HZH2</accession>
<name>A0ABR4HZH2_9EURO</name>